<gene>
    <name evidence="4" type="ORF">GUITHDRAFT_115674</name>
</gene>
<proteinExistence type="predicted"/>
<evidence type="ECO:0000313" key="6">
    <source>
        <dbReference type="Proteomes" id="UP000011087"/>
    </source>
</evidence>
<dbReference type="OrthoDB" id="10646024at2759"/>
<protein>
    <recommendedName>
        <fullName evidence="3">EF-hand domain-containing protein</fullName>
    </recommendedName>
</protein>
<reference evidence="5" key="3">
    <citation type="submission" date="2016-03" db="UniProtKB">
        <authorList>
            <consortium name="EnsemblProtists"/>
        </authorList>
    </citation>
    <scope>IDENTIFICATION</scope>
</reference>
<evidence type="ECO:0000259" key="3">
    <source>
        <dbReference type="PROSITE" id="PS50222"/>
    </source>
</evidence>
<feature type="domain" description="EF-hand" evidence="3">
    <location>
        <begin position="145"/>
        <end position="180"/>
    </location>
</feature>
<sequence length="321" mass="36541">MRAFSLCSLLVRFILSSTWADPLRASHGVDIAHGYHPSSLKLRGGSGVYDGLLQSAPGLGEVSEYLEGLAPLGDTCGDPANVPADITSNQFLDSLNPQSLYELIGSERPESEVGIDTPEFQAQGRNFIKAHTIRGALMFLEDSKFFVPFVKAIFNKFDSNQDGFLSFEDFQELQLCTEPGIELGEKNLTEWEEFLNETEDSLETGMSFFGLYRLYQSTGQDVIQDCQVVFGDKFYDMFPYARWLFDNHTMSNDEDQPACNGYKRWQLEDIDAPLTEDVWDIGDLESCVRPENSFWHEWNWSAFDCFYHKMNSSDSIPWKHK</sequence>
<dbReference type="HOGENOM" id="CLU_867262_0_0_1"/>
<evidence type="ECO:0000256" key="1">
    <source>
        <dbReference type="ARBA" id="ARBA00022837"/>
    </source>
</evidence>
<evidence type="ECO:0000313" key="5">
    <source>
        <dbReference type="EnsemblProtists" id="EKX38121"/>
    </source>
</evidence>
<dbReference type="AlphaFoldDB" id="L1IPA6"/>
<reference evidence="6" key="2">
    <citation type="submission" date="2012-11" db="EMBL/GenBank/DDBJ databases">
        <authorList>
            <person name="Kuo A."/>
            <person name="Curtis B.A."/>
            <person name="Tanifuji G."/>
            <person name="Burki F."/>
            <person name="Gruber A."/>
            <person name="Irimia M."/>
            <person name="Maruyama S."/>
            <person name="Arias M.C."/>
            <person name="Ball S.G."/>
            <person name="Gile G.H."/>
            <person name="Hirakawa Y."/>
            <person name="Hopkins J.F."/>
            <person name="Rensing S.A."/>
            <person name="Schmutz J."/>
            <person name="Symeonidi A."/>
            <person name="Elias M."/>
            <person name="Eveleigh R.J."/>
            <person name="Herman E.K."/>
            <person name="Klute M.J."/>
            <person name="Nakayama T."/>
            <person name="Obornik M."/>
            <person name="Reyes-Prieto A."/>
            <person name="Armbrust E.V."/>
            <person name="Aves S.J."/>
            <person name="Beiko R.G."/>
            <person name="Coutinho P."/>
            <person name="Dacks J.B."/>
            <person name="Durnford D.G."/>
            <person name="Fast N.M."/>
            <person name="Green B.R."/>
            <person name="Grisdale C."/>
            <person name="Hempe F."/>
            <person name="Henrissat B."/>
            <person name="Hoppner M.P."/>
            <person name="Ishida K.-I."/>
            <person name="Kim E."/>
            <person name="Koreny L."/>
            <person name="Kroth P.G."/>
            <person name="Liu Y."/>
            <person name="Malik S.-B."/>
            <person name="Maier U.G."/>
            <person name="McRose D."/>
            <person name="Mock T."/>
            <person name="Neilson J.A."/>
            <person name="Onodera N.T."/>
            <person name="Poole A.M."/>
            <person name="Pritham E.J."/>
            <person name="Richards T.A."/>
            <person name="Rocap G."/>
            <person name="Roy S.W."/>
            <person name="Sarai C."/>
            <person name="Schaack S."/>
            <person name="Shirato S."/>
            <person name="Slamovits C.H."/>
            <person name="Spencer D.F."/>
            <person name="Suzuki S."/>
            <person name="Worden A.Z."/>
            <person name="Zauner S."/>
            <person name="Barry K."/>
            <person name="Bell C."/>
            <person name="Bharti A.K."/>
            <person name="Crow J.A."/>
            <person name="Grimwood J."/>
            <person name="Kramer R."/>
            <person name="Lindquist E."/>
            <person name="Lucas S."/>
            <person name="Salamov A."/>
            <person name="McFadden G.I."/>
            <person name="Lane C.E."/>
            <person name="Keeling P.J."/>
            <person name="Gray M.W."/>
            <person name="Grigoriev I.V."/>
            <person name="Archibald J.M."/>
        </authorList>
    </citation>
    <scope>NUCLEOTIDE SEQUENCE</scope>
    <source>
        <strain evidence="6">CCMP2712</strain>
    </source>
</reference>
<dbReference type="PROSITE" id="PS00018">
    <property type="entry name" value="EF_HAND_1"/>
    <property type="match status" value="1"/>
</dbReference>
<keyword evidence="6" id="KW-1185">Reference proteome</keyword>
<accession>L1IPA6</accession>
<dbReference type="EMBL" id="JH993051">
    <property type="protein sequence ID" value="EKX38121.1"/>
    <property type="molecule type" value="Genomic_DNA"/>
</dbReference>
<dbReference type="Gene3D" id="1.10.238.10">
    <property type="entry name" value="EF-hand"/>
    <property type="match status" value="1"/>
</dbReference>
<dbReference type="GO" id="GO:0005509">
    <property type="term" value="F:calcium ion binding"/>
    <property type="evidence" value="ECO:0007669"/>
    <property type="project" value="InterPro"/>
</dbReference>
<keyword evidence="1" id="KW-0106">Calcium</keyword>
<keyword evidence="2" id="KW-0732">Signal</keyword>
<dbReference type="KEGG" id="gtt:GUITHDRAFT_115674"/>
<dbReference type="GeneID" id="17294934"/>
<dbReference type="InterPro" id="IPR002048">
    <property type="entry name" value="EF_hand_dom"/>
</dbReference>
<name>L1IPA6_GUITC</name>
<dbReference type="PaxDb" id="55529-EKX38121"/>
<dbReference type="PROSITE" id="PS50222">
    <property type="entry name" value="EF_HAND_2"/>
    <property type="match status" value="1"/>
</dbReference>
<dbReference type="EnsemblProtists" id="EKX38121">
    <property type="protein sequence ID" value="EKX38121"/>
    <property type="gene ID" value="GUITHDRAFT_115674"/>
</dbReference>
<evidence type="ECO:0000313" key="4">
    <source>
        <dbReference type="EMBL" id="EKX38121.1"/>
    </source>
</evidence>
<reference evidence="4 6" key="1">
    <citation type="journal article" date="2012" name="Nature">
        <title>Algal genomes reveal evolutionary mosaicism and the fate of nucleomorphs.</title>
        <authorList>
            <consortium name="DOE Joint Genome Institute"/>
            <person name="Curtis B.A."/>
            <person name="Tanifuji G."/>
            <person name="Burki F."/>
            <person name="Gruber A."/>
            <person name="Irimia M."/>
            <person name="Maruyama S."/>
            <person name="Arias M.C."/>
            <person name="Ball S.G."/>
            <person name="Gile G.H."/>
            <person name="Hirakawa Y."/>
            <person name="Hopkins J.F."/>
            <person name="Kuo A."/>
            <person name="Rensing S.A."/>
            <person name="Schmutz J."/>
            <person name="Symeonidi A."/>
            <person name="Elias M."/>
            <person name="Eveleigh R.J."/>
            <person name="Herman E.K."/>
            <person name="Klute M.J."/>
            <person name="Nakayama T."/>
            <person name="Obornik M."/>
            <person name="Reyes-Prieto A."/>
            <person name="Armbrust E.V."/>
            <person name="Aves S.J."/>
            <person name="Beiko R.G."/>
            <person name="Coutinho P."/>
            <person name="Dacks J.B."/>
            <person name="Durnford D.G."/>
            <person name="Fast N.M."/>
            <person name="Green B.R."/>
            <person name="Grisdale C.J."/>
            <person name="Hempel F."/>
            <person name="Henrissat B."/>
            <person name="Hoppner M.P."/>
            <person name="Ishida K."/>
            <person name="Kim E."/>
            <person name="Koreny L."/>
            <person name="Kroth P.G."/>
            <person name="Liu Y."/>
            <person name="Malik S.B."/>
            <person name="Maier U.G."/>
            <person name="McRose D."/>
            <person name="Mock T."/>
            <person name="Neilson J.A."/>
            <person name="Onodera N.T."/>
            <person name="Poole A.M."/>
            <person name="Pritham E.J."/>
            <person name="Richards T.A."/>
            <person name="Rocap G."/>
            <person name="Roy S.W."/>
            <person name="Sarai C."/>
            <person name="Schaack S."/>
            <person name="Shirato S."/>
            <person name="Slamovits C.H."/>
            <person name="Spencer D.F."/>
            <person name="Suzuki S."/>
            <person name="Worden A.Z."/>
            <person name="Zauner S."/>
            <person name="Barry K."/>
            <person name="Bell C."/>
            <person name="Bharti A.K."/>
            <person name="Crow J.A."/>
            <person name="Grimwood J."/>
            <person name="Kramer R."/>
            <person name="Lindquist E."/>
            <person name="Lucas S."/>
            <person name="Salamov A."/>
            <person name="McFadden G.I."/>
            <person name="Lane C.E."/>
            <person name="Keeling P.J."/>
            <person name="Gray M.W."/>
            <person name="Grigoriev I.V."/>
            <person name="Archibald J.M."/>
        </authorList>
    </citation>
    <scope>NUCLEOTIDE SEQUENCE</scope>
    <source>
        <strain evidence="4 6">CCMP2712</strain>
    </source>
</reference>
<evidence type="ECO:0000256" key="2">
    <source>
        <dbReference type="SAM" id="SignalP"/>
    </source>
</evidence>
<feature type="signal peptide" evidence="2">
    <location>
        <begin position="1"/>
        <end position="20"/>
    </location>
</feature>
<organism evidence="4">
    <name type="scientific">Guillardia theta (strain CCMP2712)</name>
    <name type="common">Cryptophyte</name>
    <dbReference type="NCBI Taxonomy" id="905079"/>
    <lineage>
        <taxon>Eukaryota</taxon>
        <taxon>Cryptophyceae</taxon>
        <taxon>Pyrenomonadales</taxon>
        <taxon>Geminigeraceae</taxon>
        <taxon>Guillardia</taxon>
    </lineage>
</organism>
<dbReference type="Proteomes" id="UP000011087">
    <property type="component" value="Unassembled WGS sequence"/>
</dbReference>
<dbReference type="RefSeq" id="XP_005825101.1">
    <property type="nucleotide sequence ID" value="XM_005825044.1"/>
</dbReference>
<dbReference type="InterPro" id="IPR018247">
    <property type="entry name" value="EF_Hand_1_Ca_BS"/>
</dbReference>
<dbReference type="InterPro" id="IPR011992">
    <property type="entry name" value="EF-hand-dom_pair"/>
</dbReference>
<dbReference type="SUPFAM" id="SSF47473">
    <property type="entry name" value="EF-hand"/>
    <property type="match status" value="1"/>
</dbReference>
<feature type="chain" id="PRO_5008770317" description="EF-hand domain-containing protein" evidence="2">
    <location>
        <begin position="21"/>
        <end position="321"/>
    </location>
</feature>